<evidence type="ECO:0000256" key="10">
    <source>
        <dbReference type="PIRSR" id="PIRSR000108-1"/>
    </source>
</evidence>
<evidence type="ECO:0000256" key="5">
    <source>
        <dbReference type="ARBA" id="ARBA00022842"/>
    </source>
</evidence>
<dbReference type="OrthoDB" id="9765655at2"/>
<evidence type="ECO:0000256" key="4">
    <source>
        <dbReference type="ARBA" id="ARBA00022723"/>
    </source>
</evidence>
<dbReference type="PANTHER" id="PTHR11822">
    <property type="entry name" value="NADP-SPECIFIC ISOCITRATE DEHYDROGENASE"/>
    <property type="match status" value="1"/>
</dbReference>
<comment type="similarity">
    <text evidence="2 9">Belongs to the isocitrate and isopropylmalate dehydrogenases family.</text>
</comment>
<name>A0A562JB07_9FIRM</name>
<gene>
    <name evidence="14" type="ORF">LY60_01611</name>
</gene>
<keyword evidence="15" id="KW-1185">Reference proteome</keyword>
<keyword evidence="3 9" id="KW-0816">Tricarboxylic acid cycle</keyword>
<feature type="binding site" evidence="11">
    <location>
        <position position="132"/>
    </location>
    <ligand>
        <name>D-threo-isocitrate</name>
        <dbReference type="ChEBI" id="CHEBI:15562"/>
    </ligand>
</feature>
<keyword evidence="5 9" id="KW-0460">Magnesium</keyword>
<evidence type="ECO:0000256" key="2">
    <source>
        <dbReference type="ARBA" id="ARBA00007769"/>
    </source>
</evidence>
<dbReference type="InterPro" id="IPR019818">
    <property type="entry name" value="IsoCit/isopropylmalate_DH_CS"/>
</dbReference>
<dbReference type="GO" id="GO:0004450">
    <property type="term" value="F:isocitrate dehydrogenase (NADP+) activity"/>
    <property type="evidence" value="ECO:0007669"/>
    <property type="project" value="UniProtKB-UniRule"/>
</dbReference>
<dbReference type="InterPro" id="IPR004790">
    <property type="entry name" value="Isocitrate_DH_NADP"/>
</dbReference>
<comment type="cofactor">
    <cofactor evidence="9 12">
        <name>Mg(2+)</name>
        <dbReference type="ChEBI" id="CHEBI:18420"/>
    </cofactor>
    <cofactor evidence="9 12">
        <name>Mn(2+)</name>
        <dbReference type="ChEBI" id="CHEBI:29035"/>
    </cofactor>
    <text evidence="9 12">Binds 1 Mg(2+) or Mn(2+) ion per subunit.</text>
</comment>
<evidence type="ECO:0000256" key="9">
    <source>
        <dbReference type="PIRNR" id="PIRNR000108"/>
    </source>
</evidence>
<comment type="cofactor">
    <cofactor evidence="1">
        <name>Mn(2+)</name>
        <dbReference type="ChEBI" id="CHEBI:29035"/>
    </cofactor>
</comment>
<dbReference type="PANTHER" id="PTHR11822:SF21">
    <property type="entry name" value="ISOCITRATE DEHYDROGENASE [NADP], MITOCHONDRIAL"/>
    <property type="match status" value="1"/>
</dbReference>
<evidence type="ECO:0000256" key="12">
    <source>
        <dbReference type="PIRSR" id="PIRSR000108-3"/>
    </source>
</evidence>
<reference evidence="14 15" key="1">
    <citation type="submission" date="2019-07" db="EMBL/GenBank/DDBJ databases">
        <title>Genomic Encyclopedia of Type Strains, Phase I: the one thousand microbial genomes (KMG-I) project.</title>
        <authorList>
            <person name="Kyrpides N."/>
        </authorList>
    </citation>
    <scope>NUCLEOTIDE SEQUENCE [LARGE SCALE GENOMIC DNA]</scope>
    <source>
        <strain evidence="14 15">DSM 13558</strain>
    </source>
</reference>
<dbReference type="Proteomes" id="UP000315343">
    <property type="component" value="Unassembled WGS sequence"/>
</dbReference>
<feature type="binding site" evidence="12">
    <location>
        <position position="250"/>
    </location>
    <ligand>
        <name>Mn(2+)</name>
        <dbReference type="ChEBI" id="CHEBI:29035"/>
    </ligand>
</feature>
<dbReference type="GO" id="GO:0000287">
    <property type="term" value="F:magnesium ion binding"/>
    <property type="evidence" value="ECO:0007669"/>
    <property type="project" value="InterPro"/>
</dbReference>
<dbReference type="NCBIfam" id="TIGR00127">
    <property type="entry name" value="nadp_idh_euk"/>
    <property type="match status" value="1"/>
</dbReference>
<keyword evidence="7 9" id="KW-0560">Oxidoreductase</keyword>
<feature type="binding site" evidence="11">
    <location>
        <position position="109"/>
    </location>
    <ligand>
        <name>D-threo-isocitrate</name>
        <dbReference type="ChEBI" id="CHEBI:15562"/>
    </ligand>
</feature>
<dbReference type="EC" id="1.1.1.42" evidence="9"/>
<evidence type="ECO:0000256" key="6">
    <source>
        <dbReference type="ARBA" id="ARBA00022857"/>
    </source>
</evidence>
<feature type="domain" description="Isopropylmalate dehydrogenase-like" evidence="13">
    <location>
        <begin position="9"/>
        <end position="394"/>
    </location>
</feature>
<dbReference type="NCBIfam" id="NF006156">
    <property type="entry name" value="PRK08299.1"/>
    <property type="match status" value="1"/>
</dbReference>
<keyword evidence="4 9" id="KW-0479">Metal-binding</keyword>
<evidence type="ECO:0000256" key="1">
    <source>
        <dbReference type="ARBA" id="ARBA00001936"/>
    </source>
</evidence>
<feature type="binding site" evidence="11">
    <location>
        <begin position="94"/>
        <end position="100"/>
    </location>
    <ligand>
        <name>D-threo-isocitrate</name>
        <dbReference type="ChEBI" id="CHEBI:15562"/>
    </ligand>
</feature>
<protein>
    <recommendedName>
        <fullName evidence="9">Isocitrate dehydrogenase [NADP]</fullName>
        <ecNumber evidence="9">1.1.1.42</ecNumber>
    </recommendedName>
</protein>
<feature type="binding site" evidence="11">
    <location>
        <position position="77"/>
    </location>
    <ligand>
        <name>D-threo-isocitrate</name>
        <dbReference type="ChEBI" id="CHEBI:15562"/>
    </ligand>
</feature>
<dbReference type="AlphaFoldDB" id="A0A562JB07"/>
<dbReference type="Pfam" id="PF00180">
    <property type="entry name" value="Iso_dh"/>
    <property type="match status" value="1"/>
</dbReference>
<dbReference type="SUPFAM" id="SSF53659">
    <property type="entry name" value="Isocitrate/Isopropylmalate dehydrogenase-like"/>
    <property type="match status" value="1"/>
</dbReference>
<dbReference type="GO" id="GO:0006102">
    <property type="term" value="P:isocitrate metabolic process"/>
    <property type="evidence" value="ECO:0007669"/>
    <property type="project" value="UniProtKB-UniRule"/>
</dbReference>
<comment type="catalytic activity">
    <reaction evidence="9">
        <text>D-threo-isocitrate + NADP(+) = 2-oxoglutarate + CO2 + NADPH</text>
        <dbReference type="Rhea" id="RHEA:19629"/>
        <dbReference type="ChEBI" id="CHEBI:15562"/>
        <dbReference type="ChEBI" id="CHEBI:16526"/>
        <dbReference type="ChEBI" id="CHEBI:16810"/>
        <dbReference type="ChEBI" id="CHEBI:57783"/>
        <dbReference type="ChEBI" id="CHEBI:58349"/>
        <dbReference type="EC" id="1.1.1.42"/>
    </reaction>
</comment>
<dbReference type="GO" id="GO:0006099">
    <property type="term" value="P:tricarboxylic acid cycle"/>
    <property type="evidence" value="ECO:0007669"/>
    <property type="project" value="UniProtKB-KW"/>
</dbReference>
<dbReference type="Gene3D" id="3.40.718.10">
    <property type="entry name" value="Isopropylmalate Dehydrogenase"/>
    <property type="match status" value="1"/>
</dbReference>
<evidence type="ECO:0000313" key="15">
    <source>
        <dbReference type="Proteomes" id="UP000315343"/>
    </source>
</evidence>
<accession>A0A562JB07</accession>
<evidence type="ECO:0000256" key="11">
    <source>
        <dbReference type="PIRSR" id="PIRSR000108-2"/>
    </source>
</evidence>
<evidence type="ECO:0000259" key="13">
    <source>
        <dbReference type="SMART" id="SM01329"/>
    </source>
</evidence>
<dbReference type="InterPro" id="IPR024084">
    <property type="entry name" value="IsoPropMal-DH-like_dom"/>
</dbReference>
<dbReference type="PROSITE" id="PS00470">
    <property type="entry name" value="IDH_IMDH"/>
    <property type="match status" value="1"/>
</dbReference>
<evidence type="ECO:0000256" key="8">
    <source>
        <dbReference type="ARBA" id="ARBA00023211"/>
    </source>
</evidence>
<sequence length="400" mass="45491">MEKIKMTTPLVELDGDEMARIIWHMVKEKLILPYVELKSEYYDLHLKNRDNTNDKVTIDAANAIRKYGVGVKCATITSNSDRKIEYDLKNFLKSPNGTIRDILDGTVFRKPITLETITPLIPRWKKPITIARHSYGDIYASTSMEVDAFTKAELVLTDRDNNEKRTLVYDFKEKGIIIGEYNLDSSIRFFAESCFKHAVEEKTNLMFSAKDTVVKAYDNKFKDIFEELYNEKYKEQFDNLGIKYTYTLIDDAVSRIVKSEGGIIWACKNYDGDVMSDMIATGFGSLALMTSVLVSPDGAHEYEASHGTVKMHYYRHLKGEKTSTNPIAIIFAWTGALRKRGELDGNIELVKFSDSLEKACHDTINSGIMTGDLIEMSSILHKKCVTTEEIIDVISNNIKL</sequence>
<evidence type="ECO:0000256" key="7">
    <source>
        <dbReference type="ARBA" id="ARBA00023002"/>
    </source>
</evidence>
<feature type="binding site" evidence="12">
    <location>
        <position position="273"/>
    </location>
    <ligand>
        <name>Mn(2+)</name>
        <dbReference type="ChEBI" id="CHEBI:29035"/>
    </ligand>
</feature>
<organism evidence="14 15">
    <name type="scientific">Sedimentibacter saalensis</name>
    <dbReference type="NCBI Taxonomy" id="130788"/>
    <lineage>
        <taxon>Bacteria</taxon>
        <taxon>Bacillati</taxon>
        <taxon>Bacillota</taxon>
        <taxon>Tissierellia</taxon>
        <taxon>Sedimentibacter</taxon>
    </lineage>
</organism>
<evidence type="ECO:0000313" key="14">
    <source>
        <dbReference type="EMBL" id="TWH80351.1"/>
    </source>
</evidence>
<keyword evidence="8 9" id="KW-0464">Manganese</keyword>
<dbReference type="EMBL" id="VLKH01000004">
    <property type="protein sequence ID" value="TWH80351.1"/>
    <property type="molecule type" value="Genomic_DNA"/>
</dbReference>
<dbReference type="SMART" id="SM01329">
    <property type="entry name" value="Iso_dh"/>
    <property type="match status" value="1"/>
</dbReference>
<proteinExistence type="inferred from homology"/>
<evidence type="ECO:0000256" key="3">
    <source>
        <dbReference type="ARBA" id="ARBA00022532"/>
    </source>
</evidence>
<dbReference type="RefSeq" id="WP_145082159.1">
    <property type="nucleotide sequence ID" value="NZ_VLKH01000004.1"/>
</dbReference>
<feature type="site" description="Critical for catalysis" evidence="10">
    <location>
        <position position="139"/>
    </location>
</feature>
<dbReference type="PIRSF" id="PIRSF000108">
    <property type="entry name" value="IDH_NADP"/>
    <property type="match status" value="1"/>
</dbReference>
<dbReference type="GO" id="GO:0051287">
    <property type="term" value="F:NAD binding"/>
    <property type="evidence" value="ECO:0007669"/>
    <property type="project" value="InterPro"/>
</dbReference>
<comment type="caution">
    <text evidence="14">The sequence shown here is derived from an EMBL/GenBank/DDBJ whole genome shotgun (WGS) entry which is preliminary data.</text>
</comment>
<keyword evidence="6 9" id="KW-0521">NADP</keyword>
<feature type="site" description="Critical for catalysis" evidence="10">
    <location>
        <position position="210"/>
    </location>
</feature>